<dbReference type="GO" id="GO:0016301">
    <property type="term" value="F:kinase activity"/>
    <property type="evidence" value="ECO:0007669"/>
    <property type="project" value="UniProtKB-KW"/>
</dbReference>
<dbReference type="InterPro" id="IPR036890">
    <property type="entry name" value="HATPase_C_sf"/>
</dbReference>
<dbReference type="Gene3D" id="3.30.450.20">
    <property type="entry name" value="PAS domain"/>
    <property type="match status" value="1"/>
</dbReference>
<evidence type="ECO:0000313" key="2">
    <source>
        <dbReference type="EMBL" id="MBV6342213.1"/>
    </source>
</evidence>
<dbReference type="SMART" id="SM00387">
    <property type="entry name" value="HATPase_c"/>
    <property type="match status" value="1"/>
</dbReference>
<sequence length="231" mass="26129">MTKQKETETQILATLRDKEMLLKEVHHRVKNNLQVVCSLLYLQSVNVDDPGLRQALIESRNRVMSMALIHERLYKSKDISTIDFGQYIKELATDIFYSFGIEDDKIRHVINSHNICLSIDTAIPCGLIINELVTNALKHGFTDNVSGEIRIDISAKGNNTLMLVVSDNGVGIPQDIDNNTVSLGLRLVRTLTEQLDGTLEINRDNGTEFRVTFREQKRNGENSAYDGRQKV</sequence>
<keyword evidence="3" id="KW-1185">Reference proteome</keyword>
<evidence type="ECO:0000313" key="3">
    <source>
        <dbReference type="Proteomes" id="UP001196980"/>
    </source>
</evidence>
<name>A0ABS6S1C8_9BACT</name>
<gene>
    <name evidence="2" type="ORF">HWQ67_11510</name>
</gene>
<dbReference type="InterPro" id="IPR003594">
    <property type="entry name" value="HATPase_dom"/>
</dbReference>
<evidence type="ECO:0000259" key="1">
    <source>
        <dbReference type="PROSITE" id="PS50109"/>
    </source>
</evidence>
<reference evidence="2 3" key="1">
    <citation type="journal article" date="2020" name="J Geophys Res Biogeosci">
        <title>Magnetotaxis as an Adaptation to Enable Bacterial Shuttling of Microbial Sulfur and Sulfur Cycling Across Aquatic Oxic#Anoxic Interfaces.</title>
        <authorList>
            <person name="Li J."/>
            <person name="Liu P."/>
            <person name="Wang J."/>
            <person name="Roberts A.P."/>
            <person name="Pan Y."/>
        </authorList>
    </citation>
    <scope>NUCLEOTIDE SEQUENCE [LARGE SCALE GENOMIC DNA]</scope>
    <source>
        <strain evidence="2 3">MYR-1_YQ</strain>
    </source>
</reference>
<keyword evidence="2" id="KW-0808">Transferase</keyword>
<proteinExistence type="predicted"/>
<dbReference type="PANTHER" id="PTHR43065:SF23">
    <property type="entry name" value="SENSOR HISTIDINE KINASE PDTAS"/>
    <property type="match status" value="1"/>
</dbReference>
<comment type="caution">
    <text evidence="2">The sequence shown here is derived from an EMBL/GenBank/DDBJ whole genome shotgun (WGS) entry which is preliminary data.</text>
</comment>
<dbReference type="PROSITE" id="PS50109">
    <property type="entry name" value="HIS_KIN"/>
    <property type="match status" value="1"/>
</dbReference>
<dbReference type="Proteomes" id="UP001196980">
    <property type="component" value="Unassembled WGS sequence"/>
</dbReference>
<protein>
    <submittedName>
        <fullName evidence="2">Sensor histidine kinase</fullName>
    </submittedName>
</protein>
<keyword evidence="2" id="KW-0418">Kinase</keyword>
<dbReference type="Pfam" id="PF02518">
    <property type="entry name" value="HATPase_c"/>
    <property type="match status" value="1"/>
</dbReference>
<dbReference type="InterPro" id="IPR005467">
    <property type="entry name" value="His_kinase_dom"/>
</dbReference>
<feature type="domain" description="Histidine kinase" evidence="1">
    <location>
        <begin position="128"/>
        <end position="217"/>
    </location>
</feature>
<dbReference type="Pfam" id="PF07568">
    <property type="entry name" value="HisKA_2"/>
    <property type="match status" value="1"/>
</dbReference>
<accession>A0ABS6S1C8</accession>
<dbReference type="EMBL" id="JABXWD010000213">
    <property type="protein sequence ID" value="MBV6342213.1"/>
    <property type="molecule type" value="Genomic_DNA"/>
</dbReference>
<dbReference type="Gene3D" id="3.30.565.10">
    <property type="entry name" value="Histidine kinase-like ATPase, C-terminal domain"/>
    <property type="match status" value="1"/>
</dbReference>
<organism evidence="2 3">
    <name type="scientific">Candidatus Magnetobacterium casense</name>
    <dbReference type="NCBI Taxonomy" id="1455061"/>
    <lineage>
        <taxon>Bacteria</taxon>
        <taxon>Pseudomonadati</taxon>
        <taxon>Nitrospirota</taxon>
        <taxon>Thermodesulfovibrionia</taxon>
        <taxon>Thermodesulfovibrionales</taxon>
        <taxon>Candidatus Magnetobacteriaceae</taxon>
        <taxon>Candidatus Magnetobacterium</taxon>
    </lineage>
</organism>
<dbReference type="PANTHER" id="PTHR43065">
    <property type="entry name" value="SENSOR HISTIDINE KINASE"/>
    <property type="match status" value="1"/>
</dbReference>
<dbReference type="InterPro" id="IPR011495">
    <property type="entry name" value="Sig_transdc_His_kin_sub2_dim/P"/>
</dbReference>
<dbReference type="SUPFAM" id="SSF55874">
    <property type="entry name" value="ATPase domain of HSP90 chaperone/DNA topoisomerase II/histidine kinase"/>
    <property type="match status" value="1"/>
</dbReference>